<dbReference type="CDD" id="cd17922">
    <property type="entry name" value="DEXHc_LHR-like"/>
    <property type="match status" value="1"/>
</dbReference>
<feature type="region of interest" description="Disordered" evidence="9">
    <location>
        <begin position="1272"/>
        <end position="1297"/>
    </location>
</feature>
<dbReference type="InterPro" id="IPR014001">
    <property type="entry name" value="Helicase_ATP-bd"/>
</dbReference>
<dbReference type="SUPFAM" id="SSF52540">
    <property type="entry name" value="P-loop containing nucleoside triphosphate hydrolases"/>
    <property type="match status" value="1"/>
</dbReference>
<keyword evidence="8" id="KW-0413">Isomerase</keyword>
<dbReference type="NCBIfam" id="NF007284">
    <property type="entry name" value="PRK09751.1"/>
    <property type="match status" value="1"/>
</dbReference>
<dbReference type="Gene3D" id="3.40.50.300">
    <property type="entry name" value="P-loop containing nucleotide triphosphate hydrolases"/>
    <property type="match status" value="2"/>
</dbReference>
<feature type="compositionally biased region" description="Basic residues" evidence="9">
    <location>
        <begin position="1278"/>
        <end position="1289"/>
    </location>
</feature>
<dbReference type="InterPro" id="IPR027417">
    <property type="entry name" value="P-loop_NTPase"/>
</dbReference>
<keyword evidence="6" id="KW-0238">DNA-binding</keyword>
<dbReference type="InterPro" id="IPR011545">
    <property type="entry name" value="DEAD/DEAH_box_helicase_dom"/>
</dbReference>
<evidence type="ECO:0000256" key="5">
    <source>
        <dbReference type="ARBA" id="ARBA00022840"/>
    </source>
</evidence>
<evidence type="ECO:0000259" key="11">
    <source>
        <dbReference type="PROSITE" id="PS51194"/>
    </source>
</evidence>
<dbReference type="InterPro" id="IPR055369">
    <property type="entry name" value="WH2_Lhr"/>
</dbReference>
<name>A0ABN3KI70_9ACTN</name>
<accession>A0ABN3KI70</accession>
<dbReference type="SMART" id="SM00382">
    <property type="entry name" value="AAA"/>
    <property type="match status" value="1"/>
</dbReference>
<comment type="caution">
    <text evidence="12">The sequence shown here is derived from an EMBL/GenBank/DDBJ whole genome shotgun (WGS) entry which is preliminary data.</text>
</comment>
<keyword evidence="5" id="KW-0067">ATP-binding</keyword>
<keyword evidence="1" id="KW-0547">Nucleotide-binding</keyword>
<evidence type="ECO:0000256" key="3">
    <source>
        <dbReference type="ARBA" id="ARBA00022801"/>
    </source>
</evidence>
<feature type="domain" description="Helicase C-terminal" evidence="11">
    <location>
        <begin position="275"/>
        <end position="449"/>
    </location>
</feature>
<dbReference type="GO" id="GO:0004386">
    <property type="term" value="F:helicase activity"/>
    <property type="evidence" value="ECO:0007669"/>
    <property type="project" value="UniProtKB-KW"/>
</dbReference>
<dbReference type="Pfam" id="PF00271">
    <property type="entry name" value="Helicase_C"/>
    <property type="match status" value="1"/>
</dbReference>
<dbReference type="Pfam" id="PF08494">
    <property type="entry name" value="DEAD_assoc"/>
    <property type="match status" value="1"/>
</dbReference>
<evidence type="ECO:0000256" key="1">
    <source>
        <dbReference type="ARBA" id="ARBA00022741"/>
    </source>
</evidence>
<evidence type="ECO:0000256" key="7">
    <source>
        <dbReference type="ARBA" id="ARBA00023204"/>
    </source>
</evidence>
<protein>
    <submittedName>
        <fullName evidence="12">ATP-dependent helicase</fullName>
    </submittedName>
</protein>
<organism evidence="12 13">
    <name type="scientific">Actinomadura vinacea</name>
    <dbReference type="NCBI Taxonomy" id="115336"/>
    <lineage>
        <taxon>Bacteria</taxon>
        <taxon>Bacillati</taxon>
        <taxon>Actinomycetota</taxon>
        <taxon>Actinomycetes</taxon>
        <taxon>Streptosporangiales</taxon>
        <taxon>Thermomonosporaceae</taxon>
        <taxon>Actinomadura</taxon>
    </lineage>
</organism>
<dbReference type="SMART" id="SM00487">
    <property type="entry name" value="DEXDc"/>
    <property type="match status" value="1"/>
</dbReference>
<sequence>MLERFSPATRAWFTGAFAAPTAAQAGAWDSISGGDNTLVVAPTGSGKTLAAFLWSLDRLAAEAEAGPLPDPKRRCRVLYVSPLKALAVDVERNLRAPLTGIRQAARRLGLPEPDVRVGIRSGDTPADERRRLAARPPDILITTPESLFLILTSQARDSLRGVETVIVDEVHAVAGTKRGAHLALSLERLDALLDRPAQRIGLSATVRPVEEIAAFLGGTRPATTVQPPSDKVFDLDIVVPVEDMGAVSTPGGQFADESGTADPRQRSIWPHVEDRLLDLIEAHRSTLVFANSRRLAERLCGRLNELAYERSAGPLPENHAPAETMAQAGATKGAPIEIARAHHGSVSKEERAGIEDALKQGRLPSVVATSSLELGIDMGAVDLVVQVESPPSVANGLQRVGRAGHQVGAVSKGVIFPKYRGDLVQTAVVAERMRGGEIEEMRYPRNPLDVLAQQIVAMVSLDEWTVDGLESVVKRAAPYATLPRSALEATLDMLAGRYPSDEFGELRPRLVWDRVTGVLRDRPGAQRLAVTSGGTIPDRGLFGVFLVGEKSSRVGELDEEMVYESRVGDVFVLGASSWRIEDITPDRVLVSPAPGQPGKLPFWHGDTLGRPAELGRALGAFTRELAGMGADAARERVSAAGLDEWAAANLVSYLAEQREATGHVPDDRTLVVERFRDELGDWRMVVHSPLGARLHAPWALAIAGRLRERYGVDAQAMHADDGIVIRIPDMDEPPSLDLGVFDPEDIERIVVDELGGSALFAARFRECAARSLLLPRRRPDKRMPLWQQRQRAAQLLAVASKYPSFPIVLETMRECVQDVFDVPGLVQLMRDLSGRKVRLVEVETPEPSPYARSLLFHYVGAFMYEGDSPLAERRAQALALDSALLAELLGQADLRELLDPAVVADTERELQRLAEDRRAQNLEGVADLLRGLGPLTTAEVAERTALPGPPAEGVSSGDGAALASVWLSDLEATRRAIRVRIAGKEHWAAVEDAGRLRDALGAPLPVGIPEAFLEPVDDPLGDLVSRYARTHGPFRAGSAAVRFGLGPAVVVEALGRLSGAGRVVEGEFLPVEAVSGPLTTEWCDTGVLRTLRRRSLARLRAEVEPSPPEALGRFLPVWHGIAGGSRLRGIDALVQAVEQLQGSAVPASALESLILPARVPDYSPALLDELTSAGEVVWAGQGGLPGGDGWVSLHLADTAPLLMPEPAEITLTPAHQAVLDALSGGGALFFRTLSDRVNAEVTVNDQDLVTAVWDLVWAGRLTNDTLAPLRSALGAGRPTHRSRTTRRGRPVLPSRTGPPTVAGRWWLLPERETQATLRSHALAEALLDRYGIVIRGAVAAERTPGGFAAVYPVLRAFEESGRCRRGYFVEGLGAAQFALPGAVDRLRALRPSQAAPRADPWETPQPARNERRALVLAAADPANPYGAALPWPERDDEVASGHKPGRKAGALVVLVDGALLLYVERGGRTLLTWVDDPDSLQPAVDALALAVREGALGRLTVERADGESINNSPLASALEAAGFHPTPRGLRLRS</sequence>
<dbReference type="InterPro" id="IPR045628">
    <property type="entry name" value="Lhr_WH_dom"/>
</dbReference>
<dbReference type="PROSITE" id="PS51194">
    <property type="entry name" value="HELICASE_CTER"/>
    <property type="match status" value="1"/>
</dbReference>
<keyword evidence="3" id="KW-0378">Hydrolase</keyword>
<feature type="domain" description="Helicase ATP-binding" evidence="10">
    <location>
        <begin position="28"/>
        <end position="224"/>
    </location>
</feature>
<dbReference type="Pfam" id="PF23236">
    <property type="entry name" value="WHD_2nd_Lhr"/>
    <property type="match status" value="1"/>
</dbReference>
<keyword evidence="2" id="KW-0227">DNA damage</keyword>
<evidence type="ECO:0000313" key="12">
    <source>
        <dbReference type="EMBL" id="GAA2458125.1"/>
    </source>
</evidence>
<dbReference type="Pfam" id="PF00270">
    <property type="entry name" value="DEAD"/>
    <property type="match status" value="1"/>
</dbReference>
<gene>
    <name evidence="12" type="ORF">GCM10010191_92460</name>
</gene>
<dbReference type="InterPro" id="IPR055368">
    <property type="entry name" value="WH3_Lhr"/>
</dbReference>
<keyword evidence="13" id="KW-1185">Reference proteome</keyword>
<evidence type="ECO:0000256" key="6">
    <source>
        <dbReference type="ARBA" id="ARBA00023125"/>
    </source>
</evidence>
<proteinExistence type="predicted"/>
<dbReference type="PANTHER" id="PTHR47962">
    <property type="entry name" value="ATP-DEPENDENT HELICASE LHR-RELATED-RELATED"/>
    <property type="match status" value="1"/>
</dbReference>
<dbReference type="SMART" id="SM00490">
    <property type="entry name" value="HELICc"/>
    <property type="match status" value="1"/>
</dbReference>
<keyword evidence="7" id="KW-0234">DNA repair</keyword>
<reference evidence="12 13" key="1">
    <citation type="journal article" date="2019" name="Int. J. Syst. Evol. Microbiol.">
        <title>The Global Catalogue of Microorganisms (GCM) 10K type strain sequencing project: providing services to taxonomists for standard genome sequencing and annotation.</title>
        <authorList>
            <consortium name="The Broad Institute Genomics Platform"/>
            <consortium name="The Broad Institute Genome Sequencing Center for Infectious Disease"/>
            <person name="Wu L."/>
            <person name="Ma J."/>
        </authorList>
    </citation>
    <scope>NUCLEOTIDE SEQUENCE [LARGE SCALE GENOMIC DNA]</scope>
    <source>
        <strain evidence="12 13">JCM 3325</strain>
    </source>
</reference>
<evidence type="ECO:0000259" key="10">
    <source>
        <dbReference type="PROSITE" id="PS51192"/>
    </source>
</evidence>
<dbReference type="InterPro" id="IPR003593">
    <property type="entry name" value="AAA+_ATPase"/>
</dbReference>
<evidence type="ECO:0000256" key="9">
    <source>
        <dbReference type="SAM" id="MobiDB-lite"/>
    </source>
</evidence>
<dbReference type="CDD" id="cd18796">
    <property type="entry name" value="SF2_C_LHR"/>
    <property type="match status" value="1"/>
</dbReference>
<dbReference type="Pfam" id="PF19306">
    <property type="entry name" value="WHD_Lhr"/>
    <property type="match status" value="1"/>
</dbReference>
<dbReference type="Pfam" id="PF23234">
    <property type="entry name" value="WHD_4th_Lhr"/>
    <property type="match status" value="1"/>
</dbReference>
<evidence type="ECO:0000256" key="8">
    <source>
        <dbReference type="ARBA" id="ARBA00023235"/>
    </source>
</evidence>
<dbReference type="EMBL" id="BAAARW010000048">
    <property type="protein sequence ID" value="GAA2458125.1"/>
    <property type="molecule type" value="Genomic_DNA"/>
</dbReference>
<dbReference type="Pfam" id="PF23235">
    <property type="entry name" value="WHD_3rd_Lhr"/>
    <property type="match status" value="1"/>
</dbReference>
<dbReference type="InterPro" id="IPR052511">
    <property type="entry name" value="ATP-dep_Helicase"/>
</dbReference>
<dbReference type="PROSITE" id="PS51192">
    <property type="entry name" value="HELICASE_ATP_BIND_1"/>
    <property type="match status" value="1"/>
</dbReference>
<dbReference type="InterPro" id="IPR013701">
    <property type="entry name" value="Lhr-like_DEAD/DEAH_assoc"/>
</dbReference>
<dbReference type="Proteomes" id="UP001501231">
    <property type="component" value="Unassembled WGS sequence"/>
</dbReference>
<dbReference type="PANTHER" id="PTHR47962:SF5">
    <property type="entry name" value="ATP-DEPENDENT HELICASE LHR-RELATED"/>
    <property type="match status" value="1"/>
</dbReference>
<evidence type="ECO:0000256" key="2">
    <source>
        <dbReference type="ARBA" id="ARBA00022763"/>
    </source>
</evidence>
<keyword evidence="4 12" id="KW-0347">Helicase</keyword>
<evidence type="ECO:0000256" key="4">
    <source>
        <dbReference type="ARBA" id="ARBA00022806"/>
    </source>
</evidence>
<dbReference type="InterPro" id="IPR055367">
    <property type="entry name" value="WH4_Lhr"/>
</dbReference>
<dbReference type="InterPro" id="IPR001650">
    <property type="entry name" value="Helicase_C-like"/>
</dbReference>
<evidence type="ECO:0000313" key="13">
    <source>
        <dbReference type="Proteomes" id="UP001501231"/>
    </source>
</evidence>